<dbReference type="RefSeq" id="WP_093383878.1">
    <property type="nucleotide sequence ID" value="NZ_FOTW01000005.1"/>
</dbReference>
<dbReference type="EMBL" id="FOTW01000005">
    <property type="protein sequence ID" value="SFL57631.1"/>
    <property type="molecule type" value="Genomic_DNA"/>
</dbReference>
<evidence type="ECO:0000313" key="2">
    <source>
        <dbReference type="Proteomes" id="UP000199470"/>
    </source>
</evidence>
<name>A0A1I4IUU8_9BURK</name>
<dbReference type="SUPFAM" id="SSF140566">
    <property type="entry name" value="FlgN-like"/>
    <property type="match status" value="1"/>
</dbReference>
<keyword evidence="2" id="KW-1185">Reference proteome</keyword>
<dbReference type="Gene3D" id="1.20.58.300">
    <property type="entry name" value="FlgN-like"/>
    <property type="match status" value="1"/>
</dbReference>
<dbReference type="Proteomes" id="UP000199470">
    <property type="component" value="Unassembled WGS sequence"/>
</dbReference>
<dbReference type="AlphaFoldDB" id="A0A1I4IUU8"/>
<sequence length="143" mass="16055">MNQTTRQQAMHALLQGLAEDGRDYPLLQDLLEQQFQAALRHQSAPLAEAAEAIGTLVDQLEARRRLRLQLAQRLLGPQAAMAQVFALLKSGARDKAEADWRALEQRVLECKRIGKRNSELLLGQHTVMQRVLHGDEEPLYAPA</sequence>
<organism evidence="1 2">
    <name type="scientific">Rugamonas rubra</name>
    <dbReference type="NCBI Taxonomy" id="758825"/>
    <lineage>
        <taxon>Bacteria</taxon>
        <taxon>Pseudomonadati</taxon>
        <taxon>Pseudomonadota</taxon>
        <taxon>Betaproteobacteria</taxon>
        <taxon>Burkholderiales</taxon>
        <taxon>Oxalobacteraceae</taxon>
        <taxon>Telluria group</taxon>
        <taxon>Rugamonas</taxon>
    </lineage>
</organism>
<protein>
    <submittedName>
        <fullName evidence="1">Flagella synthesis protein FlgN</fullName>
    </submittedName>
</protein>
<keyword evidence="1" id="KW-0966">Cell projection</keyword>
<keyword evidence="1" id="KW-0282">Flagellum</keyword>
<dbReference type="STRING" id="758825.SAMN02982985_00763"/>
<proteinExistence type="predicted"/>
<reference evidence="1 2" key="1">
    <citation type="submission" date="2016-10" db="EMBL/GenBank/DDBJ databases">
        <authorList>
            <person name="de Groot N.N."/>
        </authorList>
    </citation>
    <scope>NUCLEOTIDE SEQUENCE [LARGE SCALE GENOMIC DNA]</scope>
    <source>
        <strain evidence="1 2">ATCC 43154</strain>
    </source>
</reference>
<accession>A0A1I4IUU8</accession>
<dbReference type="InterPro" id="IPR036679">
    <property type="entry name" value="FlgN-like_sf"/>
</dbReference>
<gene>
    <name evidence="1" type="ORF">SAMN02982985_00763</name>
</gene>
<dbReference type="GO" id="GO:0044780">
    <property type="term" value="P:bacterial-type flagellum assembly"/>
    <property type="evidence" value="ECO:0007669"/>
    <property type="project" value="InterPro"/>
</dbReference>
<evidence type="ECO:0000313" key="1">
    <source>
        <dbReference type="EMBL" id="SFL57631.1"/>
    </source>
</evidence>
<keyword evidence="1" id="KW-0969">Cilium</keyword>
<dbReference type="OrthoDB" id="8595824at2"/>